<evidence type="ECO:0000256" key="3">
    <source>
        <dbReference type="ARBA" id="ARBA00022801"/>
    </source>
</evidence>
<keyword evidence="5" id="KW-0812">Transmembrane</keyword>
<dbReference type="InterPro" id="IPR005151">
    <property type="entry name" value="Tail-specific_protease"/>
</dbReference>
<sequence length="418" mass="46661">MAGRGRKKEKIIKEKESSVDDITTNMNREYFSNYEVIIIIVISVVFGGILGSIITLNREKSSQSNNELDEFITTYNSITTNYYKNVDNKKLINAAIKGMVNYLDDPYSIYMDEDDTENFTQTVNGQYEGVGVSVSKVDNSIEIVAIFKDSPADKAGLKPGDKIIKVNNKDVSGMELDDVVKLIKNKKKVNIIVKRDNKEKEITLKQNTVVIPSVSSRIVESNNKKVGVLNVSIFAANTYKQFKNKLDDLENKKIDSLIIDVRQNSGGHLDQVSKILSLFMKQDKVIYQIKTKKGVEKYYSTGKKSKNYNVVVLIDNGSASASEILAAAMNESYGATLIGEKTYGKGTVQKEYMLSSGASIKYTVEKWFTPKGKSINGKGISPTIEVALSDEYTNNPTDENDNQLQEAIKFLTEEKKTN</sequence>
<evidence type="ECO:0000259" key="6">
    <source>
        <dbReference type="PROSITE" id="PS50106"/>
    </source>
</evidence>
<organism evidence="7">
    <name type="scientific">human gut metagenome</name>
    <dbReference type="NCBI Taxonomy" id="408170"/>
    <lineage>
        <taxon>unclassified sequences</taxon>
        <taxon>metagenomes</taxon>
        <taxon>organismal metagenomes</taxon>
    </lineage>
</organism>
<dbReference type="Pfam" id="PF00595">
    <property type="entry name" value="PDZ"/>
    <property type="match status" value="1"/>
</dbReference>
<dbReference type="SMART" id="SM00228">
    <property type="entry name" value="PDZ"/>
    <property type="match status" value="1"/>
</dbReference>
<dbReference type="PANTHER" id="PTHR32060">
    <property type="entry name" value="TAIL-SPECIFIC PROTEASE"/>
    <property type="match status" value="1"/>
</dbReference>
<keyword evidence="5" id="KW-1133">Transmembrane helix</keyword>
<comment type="similarity">
    <text evidence="1">Belongs to the peptidase S41A family.</text>
</comment>
<proteinExistence type="inferred from homology"/>
<evidence type="ECO:0000256" key="4">
    <source>
        <dbReference type="ARBA" id="ARBA00022825"/>
    </source>
</evidence>
<dbReference type="AlphaFoldDB" id="K1RPS6"/>
<evidence type="ECO:0000256" key="1">
    <source>
        <dbReference type="ARBA" id="ARBA00009179"/>
    </source>
</evidence>
<dbReference type="EC" id="3.4.21.-" evidence="7"/>
<feature type="domain" description="PDZ" evidence="6">
    <location>
        <begin position="116"/>
        <end position="185"/>
    </location>
</feature>
<keyword evidence="3 7" id="KW-0378">Hydrolase</keyword>
<dbReference type="PANTHER" id="PTHR32060:SF30">
    <property type="entry name" value="CARBOXY-TERMINAL PROCESSING PROTEASE CTPA"/>
    <property type="match status" value="1"/>
</dbReference>
<dbReference type="Gene3D" id="3.90.226.10">
    <property type="entry name" value="2-enoyl-CoA Hydratase, Chain A, domain 1"/>
    <property type="match status" value="1"/>
</dbReference>
<dbReference type="SUPFAM" id="SSF52096">
    <property type="entry name" value="ClpP/crotonase"/>
    <property type="match status" value="1"/>
</dbReference>
<protein>
    <submittedName>
        <fullName evidence="7">Peptidase S41A</fullName>
        <ecNumber evidence="7">3.4.21.-</ecNumber>
    </submittedName>
</protein>
<dbReference type="Gene3D" id="2.30.42.10">
    <property type="match status" value="1"/>
</dbReference>
<dbReference type="GO" id="GO:0030288">
    <property type="term" value="C:outer membrane-bounded periplasmic space"/>
    <property type="evidence" value="ECO:0007669"/>
    <property type="project" value="TreeGrafter"/>
</dbReference>
<dbReference type="GO" id="GO:0007165">
    <property type="term" value="P:signal transduction"/>
    <property type="evidence" value="ECO:0007669"/>
    <property type="project" value="TreeGrafter"/>
</dbReference>
<evidence type="ECO:0000256" key="2">
    <source>
        <dbReference type="ARBA" id="ARBA00022670"/>
    </source>
</evidence>
<dbReference type="InterPro" id="IPR001478">
    <property type="entry name" value="PDZ"/>
</dbReference>
<feature type="transmembrane region" description="Helical" evidence="5">
    <location>
        <begin position="36"/>
        <end position="56"/>
    </location>
</feature>
<keyword evidence="4" id="KW-0720">Serine protease</keyword>
<dbReference type="GO" id="GO:0006508">
    <property type="term" value="P:proteolysis"/>
    <property type="evidence" value="ECO:0007669"/>
    <property type="project" value="UniProtKB-KW"/>
</dbReference>
<reference evidence="7" key="1">
    <citation type="journal article" date="2013" name="Environ. Microbiol.">
        <title>Microbiota from the distal guts of lean and obese adolescents exhibit partial functional redundancy besides clear differences in community structure.</title>
        <authorList>
            <person name="Ferrer M."/>
            <person name="Ruiz A."/>
            <person name="Lanza F."/>
            <person name="Haange S.B."/>
            <person name="Oberbach A."/>
            <person name="Till H."/>
            <person name="Bargiela R."/>
            <person name="Campoy C."/>
            <person name="Segura M.T."/>
            <person name="Richter M."/>
            <person name="von Bergen M."/>
            <person name="Seifert J."/>
            <person name="Suarez A."/>
        </authorList>
    </citation>
    <scope>NUCLEOTIDE SEQUENCE</scope>
</reference>
<accession>K1RPS6</accession>
<dbReference type="EMBL" id="AJWZ01011366">
    <property type="protein sequence ID" value="EKC45519.1"/>
    <property type="molecule type" value="Genomic_DNA"/>
</dbReference>
<dbReference type="InterPro" id="IPR036034">
    <property type="entry name" value="PDZ_sf"/>
</dbReference>
<dbReference type="CDD" id="cd07560">
    <property type="entry name" value="Peptidase_S41_CPP"/>
    <property type="match status" value="1"/>
</dbReference>
<dbReference type="NCBIfam" id="TIGR00225">
    <property type="entry name" value="prc"/>
    <property type="match status" value="1"/>
</dbReference>
<keyword evidence="5" id="KW-0472">Membrane</keyword>
<name>K1RPS6_9ZZZZ</name>
<evidence type="ECO:0000256" key="5">
    <source>
        <dbReference type="SAM" id="Phobius"/>
    </source>
</evidence>
<dbReference type="SMART" id="SM00245">
    <property type="entry name" value="TSPc"/>
    <property type="match status" value="1"/>
</dbReference>
<dbReference type="InterPro" id="IPR004447">
    <property type="entry name" value="Peptidase_S41A"/>
</dbReference>
<dbReference type="Pfam" id="PF22694">
    <property type="entry name" value="CtpB_N-like"/>
    <property type="match status" value="1"/>
</dbReference>
<dbReference type="InterPro" id="IPR029045">
    <property type="entry name" value="ClpP/crotonase-like_dom_sf"/>
</dbReference>
<evidence type="ECO:0000313" key="7">
    <source>
        <dbReference type="EMBL" id="EKC45519.1"/>
    </source>
</evidence>
<dbReference type="PROSITE" id="PS50106">
    <property type="entry name" value="PDZ"/>
    <property type="match status" value="1"/>
</dbReference>
<dbReference type="SUPFAM" id="SSF50156">
    <property type="entry name" value="PDZ domain-like"/>
    <property type="match status" value="1"/>
</dbReference>
<dbReference type="CDD" id="cd06782">
    <property type="entry name" value="cpPDZ_CPP-like"/>
    <property type="match status" value="1"/>
</dbReference>
<dbReference type="Pfam" id="PF03572">
    <property type="entry name" value="Peptidase_S41"/>
    <property type="match status" value="1"/>
</dbReference>
<gene>
    <name evidence="7" type="ORF">OBE_16825</name>
</gene>
<dbReference type="GO" id="GO:0004175">
    <property type="term" value="F:endopeptidase activity"/>
    <property type="evidence" value="ECO:0007669"/>
    <property type="project" value="TreeGrafter"/>
</dbReference>
<dbReference type="InterPro" id="IPR055210">
    <property type="entry name" value="CtpA/B_N"/>
</dbReference>
<dbReference type="GO" id="GO:0008236">
    <property type="term" value="F:serine-type peptidase activity"/>
    <property type="evidence" value="ECO:0007669"/>
    <property type="project" value="UniProtKB-KW"/>
</dbReference>
<dbReference type="Gene3D" id="3.30.750.44">
    <property type="match status" value="1"/>
</dbReference>
<comment type="caution">
    <text evidence="7">The sequence shown here is derived from an EMBL/GenBank/DDBJ whole genome shotgun (WGS) entry which is preliminary data.</text>
</comment>
<keyword evidence="2" id="KW-0645">Protease</keyword>